<accession>A0A438I671</accession>
<sequence length="725" mass="81081">MGFLDGTKTCPSKEIIAKNGTTVPNPNFAIWTRQDKLLLHTIFASLLEGVVPLIAAATSSRDAWVKLHKLYANKSRSRVMNLKEKLTNITCNTHSVAEYLQTIKGITDELDLIDTHLSDDDLTIFALNGLGSGFKDISTAIRARDTPVHLKNFMTSCSCCYPTFFFVVPTPSKSFPHQRPSSTTTRPNQELLSSRSPASSSPPTTTSSSLSVCDATPSFKTSFHVTKHPLPASLEPTTASQALRDPNWCAAMDDELDALARNRFHQCPGVDYHDTFSPVVRPTTIRVVLSIALSNGWPISQLDVNNVFFHGNLTEDVYMAQPLGYVDQDNPTHVCRLQKAFYGLKQTSRAWYTELKTFLFNFGFVNSKSNTSLFIYQCWSVTIYFLVYVDDLLVTGNCSQSIWKFVDALAHRFSLKDLGPLSYFLGVEVISTSDGMFLSQHKYVCDLLAKFHLEGIKDSSTPMSSIGHLTLNDGSPLANATQFRSLVGGLQYLQFTRPDIAFAVNKLAQFMHAPTQTHWTTSKRLLRYLKHTIHLGLTFRRKQHLHLQAYSDVTPPLDLRAYSDVDWAGNQDSYKSTTVFVLFLGGNPISWCSKKQKTVAHSSTEAEYRAVASIAAKVTWVSHLRSELGITLQQFPTIYCDNLIATYLCVNSLFHSRMKHIALDYHFVREKVVDGSLKVAHINTHSQLADVLTKPFSKGRFLFLRSKIGISDGIAILRGRIQTQS</sequence>
<dbReference type="EMBL" id="QGNW01000139">
    <property type="protein sequence ID" value="RVW92214.1"/>
    <property type="molecule type" value="Genomic_DNA"/>
</dbReference>
<feature type="compositionally biased region" description="Low complexity" evidence="1">
    <location>
        <begin position="191"/>
        <end position="211"/>
    </location>
</feature>
<proteinExistence type="predicted"/>
<gene>
    <name evidence="3" type="primary">RE2_662</name>
    <name evidence="3" type="ORF">CK203_027183</name>
</gene>
<name>A0A438I671_VITVI</name>
<dbReference type="SUPFAM" id="SSF56672">
    <property type="entry name" value="DNA/RNA polymerases"/>
    <property type="match status" value="1"/>
</dbReference>
<evidence type="ECO:0000313" key="3">
    <source>
        <dbReference type="EMBL" id="RVW92214.1"/>
    </source>
</evidence>
<feature type="domain" description="Reverse transcriptase Ty1/copia-type" evidence="2">
    <location>
        <begin position="263"/>
        <end position="463"/>
    </location>
</feature>
<feature type="compositionally biased region" description="Polar residues" evidence="1">
    <location>
        <begin position="173"/>
        <end position="190"/>
    </location>
</feature>
<dbReference type="InterPro" id="IPR013103">
    <property type="entry name" value="RVT_2"/>
</dbReference>
<organism evidence="3 4">
    <name type="scientific">Vitis vinifera</name>
    <name type="common">Grape</name>
    <dbReference type="NCBI Taxonomy" id="29760"/>
    <lineage>
        <taxon>Eukaryota</taxon>
        <taxon>Viridiplantae</taxon>
        <taxon>Streptophyta</taxon>
        <taxon>Embryophyta</taxon>
        <taxon>Tracheophyta</taxon>
        <taxon>Spermatophyta</taxon>
        <taxon>Magnoliopsida</taxon>
        <taxon>eudicotyledons</taxon>
        <taxon>Gunneridae</taxon>
        <taxon>Pentapetalae</taxon>
        <taxon>rosids</taxon>
        <taxon>Vitales</taxon>
        <taxon>Vitaceae</taxon>
        <taxon>Viteae</taxon>
        <taxon>Vitis</taxon>
    </lineage>
</organism>
<evidence type="ECO:0000259" key="2">
    <source>
        <dbReference type="Pfam" id="PF07727"/>
    </source>
</evidence>
<evidence type="ECO:0000313" key="4">
    <source>
        <dbReference type="Proteomes" id="UP000288805"/>
    </source>
</evidence>
<evidence type="ECO:0000256" key="1">
    <source>
        <dbReference type="SAM" id="MobiDB-lite"/>
    </source>
</evidence>
<dbReference type="Pfam" id="PF07727">
    <property type="entry name" value="RVT_2"/>
    <property type="match status" value="1"/>
</dbReference>
<dbReference type="AlphaFoldDB" id="A0A438I671"/>
<dbReference type="Proteomes" id="UP000288805">
    <property type="component" value="Unassembled WGS sequence"/>
</dbReference>
<protein>
    <submittedName>
        <fullName evidence="3">Retrovirus-related Pol polyprotein from transposon RE2</fullName>
    </submittedName>
</protein>
<dbReference type="PANTHER" id="PTHR11439">
    <property type="entry name" value="GAG-POL-RELATED RETROTRANSPOSON"/>
    <property type="match status" value="1"/>
</dbReference>
<dbReference type="CDD" id="cd09272">
    <property type="entry name" value="RNase_HI_RT_Ty1"/>
    <property type="match status" value="1"/>
</dbReference>
<dbReference type="InterPro" id="IPR043502">
    <property type="entry name" value="DNA/RNA_pol_sf"/>
</dbReference>
<feature type="region of interest" description="Disordered" evidence="1">
    <location>
        <begin position="173"/>
        <end position="212"/>
    </location>
</feature>
<comment type="caution">
    <text evidence="3">The sequence shown here is derived from an EMBL/GenBank/DDBJ whole genome shotgun (WGS) entry which is preliminary data.</text>
</comment>
<reference evidence="3 4" key="1">
    <citation type="journal article" date="2018" name="PLoS Genet.">
        <title>Population sequencing reveals clonal diversity and ancestral inbreeding in the grapevine cultivar Chardonnay.</title>
        <authorList>
            <person name="Roach M.J."/>
            <person name="Johnson D.L."/>
            <person name="Bohlmann J."/>
            <person name="van Vuuren H.J."/>
            <person name="Jones S.J."/>
            <person name="Pretorius I.S."/>
            <person name="Schmidt S.A."/>
            <person name="Borneman A.R."/>
        </authorList>
    </citation>
    <scope>NUCLEOTIDE SEQUENCE [LARGE SCALE GENOMIC DNA]</scope>
    <source>
        <strain evidence="4">cv. Chardonnay</strain>
        <tissue evidence="3">Leaf</tissue>
    </source>
</reference>
<dbReference type="PANTHER" id="PTHR11439:SF455">
    <property type="entry name" value="RLK (RECEPTOR-LIKE PROTEIN KINASE) 8, PUTATIVE-RELATED"/>
    <property type="match status" value="1"/>
</dbReference>
<dbReference type="Pfam" id="PF14223">
    <property type="entry name" value="Retrotran_gag_2"/>
    <property type="match status" value="1"/>
</dbReference>